<accession>A0A553QZM7</accession>
<sequence>MSRKDEDAAGIGEVSEKIEELVLASQSLPDITAAIQELTNLATTRKGHLDSFPAPDHQARILLC</sequence>
<evidence type="ECO:0000313" key="2">
    <source>
        <dbReference type="Proteomes" id="UP000316079"/>
    </source>
</evidence>
<organism evidence="1 2">
    <name type="scientific">Danionella cerebrum</name>
    <dbReference type="NCBI Taxonomy" id="2873325"/>
    <lineage>
        <taxon>Eukaryota</taxon>
        <taxon>Metazoa</taxon>
        <taxon>Chordata</taxon>
        <taxon>Craniata</taxon>
        <taxon>Vertebrata</taxon>
        <taxon>Euteleostomi</taxon>
        <taxon>Actinopterygii</taxon>
        <taxon>Neopterygii</taxon>
        <taxon>Teleostei</taxon>
        <taxon>Ostariophysi</taxon>
        <taxon>Cypriniformes</taxon>
        <taxon>Danionidae</taxon>
        <taxon>Danioninae</taxon>
        <taxon>Danionella</taxon>
    </lineage>
</organism>
<proteinExistence type="predicted"/>
<keyword evidence="2" id="KW-1185">Reference proteome</keyword>
<comment type="caution">
    <text evidence="1">The sequence shown here is derived from an EMBL/GenBank/DDBJ whole genome shotgun (WGS) entry which is preliminary data.</text>
</comment>
<dbReference type="AlphaFoldDB" id="A0A553QZM7"/>
<protein>
    <submittedName>
        <fullName evidence="1">Uncharacterized protein</fullName>
    </submittedName>
</protein>
<gene>
    <name evidence="1" type="ORF">DNTS_000418</name>
</gene>
<dbReference type="OrthoDB" id="8929563at2759"/>
<evidence type="ECO:0000313" key="1">
    <source>
        <dbReference type="EMBL" id="TRY95414.1"/>
    </source>
</evidence>
<name>A0A553QZM7_9TELE</name>
<dbReference type="Proteomes" id="UP000316079">
    <property type="component" value="Unassembled WGS sequence"/>
</dbReference>
<dbReference type="EMBL" id="SRMA01025370">
    <property type="protein sequence ID" value="TRY95414.1"/>
    <property type="molecule type" value="Genomic_DNA"/>
</dbReference>
<reference evidence="1 2" key="1">
    <citation type="journal article" date="2019" name="Sci. Data">
        <title>Hybrid genome assembly and annotation of Danionella translucida.</title>
        <authorList>
            <person name="Kadobianskyi M."/>
            <person name="Schulze L."/>
            <person name="Schuelke M."/>
            <person name="Judkewitz B."/>
        </authorList>
    </citation>
    <scope>NUCLEOTIDE SEQUENCE [LARGE SCALE GENOMIC DNA]</scope>
    <source>
        <strain evidence="1 2">Bolton</strain>
    </source>
</reference>